<name>A0A066XKF5_COLSU</name>
<protein>
    <submittedName>
        <fullName evidence="1">Uncharacterized protein</fullName>
    </submittedName>
</protein>
<gene>
    <name evidence="1" type="ORF">CSUB01_12503</name>
</gene>
<dbReference type="STRING" id="1173701.A0A066XKF5"/>
<proteinExistence type="predicted"/>
<dbReference type="eggNOG" id="ENOG502RZ8N">
    <property type="taxonomic scope" value="Eukaryota"/>
</dbReference>
<dbReference type="PANTHER" id="PTHR35394:SF5">
    <property type="entry name" value="DUF3176 DOMAIN-CONTAINING PROTEIN"/>
    <property type="match status" value="1"/>
</dbReference>
<keyword evidence="2" id="KW-1185">Reference proteome</keyword>
<evidence type="ECO:0000313" key="2">
    <source>
        <dbReference type="Proteomes" id="UP000027238"/>
    </source>
</evidence>
<dbReference type="OMA" id="CSVCNDL"/>
<comment type="caution">
    <text evidence="1">The sequence shown here is derived from an EMBL/GenBank/DDBJ whole genome shotgun (WGS) entry which is preliminary data.</text>
</comment>
<dbReference type="AlphaFoldDB" id="A0A066XKF5"/>
<dbReference type="EMBL" id="JMSE01000962">
    <property type="protein sequence ID" value="KDN66186.1"/>
    <property type="molecule type" value="Genomic_DNA"/>
</dbReference>
<reference evidence="2" key="1">
    <citation type="journal article" date="2014" name="Genome Announc.">
        <title>Draft genome sequence of Colletotrichum sublineola, a destructive pathogen of cultivated sorghum.</title>
        <authorList>
            <person name="Baroncelli R."/>
            <person name="Sanz-Martin J.M."/>
            <person name="Rech G.E."/>
            <person name="Sukno S.A."/>
            <person name="Thon M.R."/>
        </authorList>
    </citation>
    <scope>NUCLEOTIDE SEQUENCE [LARGE SCALE GENOMIC DNA]</scope>
    <source>
        <strain evidence="2">TX430BB</strain>
    </source>
</reference>
<evidence type="ECO:0000313" key="1">
    <source>
        <dbReference type="EMBL" id="KDN66186.1"/>
    </source>
</evidence>
<sequence>MSSEYDVGIFAAIWSGFSRLSSAEAQKPSFTCSSGNCTWTPYASLSVCSACNDISKHLVKSSGKTNVSLQAQDDTLTMVDYVASSYPILVPNINTTYTRYDIRELKMNVSNLDSAGLEAIHRKGLGFTNTELVAKATSQPLETLSFQDSDTLIVSFAMIEASKEFRENGQPWEDSSVTAQECALYFCTNIYQSDIVQGSLRETVLGTYTHRDLDSFLTTNPQNTAGSKWYNANTSYSLNYNEMDMNRTDLQLFISKEDYRTSTGLEAKQNLQFNITQNAAGSLTGLFMDGFARRASPLETKQLTYPWRGSGQLNVIDNLGTSKNLTATFETVAASMSKYIRDLSMET</sequence>
<dbReference type="Proteomes" id="UP000027238">
    <property type="component" value="Unassembled WGS sequence"/>
</dbReference>
<accession>A0A066XKF5</accession>
<dbReference type="HOGENOM" id="CLU_767252_0_0_1"/>
<dbReference type="PANTHER" id="PTHR35394">
    <property type="entry name" value="DUF3176 DOMAIN-CONTAINING PROTEIN"/>
    <property type="match status" value="1"/>
</dbReference>
<dbReference type="OrthoDB" id="4813312at2759"/>
<organism evidence="1 2">
    <name type="scientific">Colletotrichum sublineola</name>
    <name type="common">Sorghum anthracnose fungus</name>
    <dbReference type="NCBI Taxonomy" id="1173701"/>
    <lineage>
        <taxon>Eukaryota</taxon>
        <taxon>Fungi</taxon>
        <taxon>Dikarya</taxon>
        <taxon>Ascomycota</taxon>
        <taxon>Pezizomycotina</taxon>
        <taxon>Sordariomycetes</taxon>
        <taxon>Hypocreomycetidae</taxon>
        <taxon>Glomerellales</taxon>
        <taxon>Glomerellaceae</taxon>
        <taxon>Colletotrichum</taxon>
        <taxon>Colletotrichum graminicola species complex</taxon>
    </lineage>
</organism>